<feature type="transmembrane region" description="Helical" evidence="6">
    <location>
        <begin position="423"/>
        <end position="441"/>
    </location>
</feature>
<evidence type="ECO:0000256" key="2">
    <source>
        <dbReference type="ARBA" id="ARBA00022692"/>
    </source>
</evidence>
<dbReference type="OrthoDB" id="5982228at2759"/>
<reference evidence="7 8" key="1">
    <citation type="journal article" date="2018" name="BMC Genomics">
        <title>Genomic evidence for intraspecific hybridization in a clonal and extremely halotolerant yeast.</title>
        <authorList>
            <person name="Gostincar C."/>
            <person name="Stajich J.E."/>
            <person name="Zupancic J."/>
            <person name="Zalar P."/>
            <person name="Gunde-Cimerman N."/>
        </authorList>
    </citation>
    <scope>NUCLEOTIDE SEQUENCE [LARGE SCALE GENOMIC DNA]</scope>
    <source>
        <strain evidence="7 8">EXF-6656</strain>
    </source>
</reference>
<feature type="transmembrane region" description="Helical" evidence="6">
    <location>
        <begin position="177"/>
        <end position="198"/>
    </location>
</feature>
<sequence>MRSARCTAHMGRLYNMNPLSRPRCGNSNGRDSPTMPANAIEEAFLGQPSVDGIQHDHQRLEKVPEDRRKIGKWSLVALILNRTIGSGIFLTPHRVLAGTGCVGGALFLWVLGSLISMSGLYVWLECGLSMPQRRVYGEVDPRGVPRSGGEKNFLEFMFPSKKDAAGHVNHLRTTCSFAVMFILMYNLSGNALSFANLAMLASGSYDPSTGEVPARSTAIGIAIAILSLVVLAHVFSRGLGLTINNCFAVLKTSLLLAIVFLGIAKAAGALGGSGDVSKNNFTRNVWRTERSDPVSWSNSLLLCMYCFSGFEQPFYVLAETKSPRKNFPKYTVLALAIAAVLFVLVNISYLLVVDKETILFSPTGGVPQSTDIATLFFDRLFPGDNRKAERAMAGLIAVSIFGNLWVMTFTAARVKQEIAKEGILPFSLYIASSYTTPYGIWQKFMKGRNYPGRYYEQAPTAAFALHWFTSVLLIAVTAWVSDPRKAYSALVSLYSYTIILVLGCWVSVGLLMIKIQKSWHWQQRRRYRPWLSPMHAIIYAVATAWLLATAFLPPPQDSPYHRSVTHIPWYIVPAIGITSPLWGLIWYVGILLRQRMIGRHLVVRREAYWEPDPQDPGEYVEKAEIIDHAWEITSRDNMSETFSLEVEEAKDVVVRRQPLDPDLNRSNGSEEPRAQQVAIPRPVHGPVSSARRLSDSFDD</sequence>
<dbReference type="VEuPathDB" id="FungiDB:BTJ68_01100"/>
<dbReference type="Pfam" id="PF13520">
    <property type="entry name" value="AA_permease_2"/>
    <property type="match status" value="1"/>
</dbReference>
<evidence type="ECO:0000313" key="8">
    <source>
        <dbReference type="Proteomes" id="UP000281245"/>
    </source>
</evidence>
<feature type="transmembrane region" description="Helical" evidence="6">
    <location>
        <begin position="102"/>
        <end position="124"/>
    </location>
</feature>
<evidence type="ECO:0000313" key="7">
    <source>
        <dbReference type="EMBL" id="RMX84235.1"/>
    </source>
</evidence>
<feature type="transmembrane region" description="Helical" evidence="6">
    <location>
        <begin position="493"/>
        <end position="513"/>
    </location>
</feature>
<dbReference type="InterPro" id="IPR002293">
    <property type="entry name" value="AA/rel_permease1"/>
</dbReference>
<dbReference type="Proteomes" id="UP000281245">
    <property type="component" value="Unassembled WGS sequence"/>
</dbReference>
<comment type="caution">
    <text evidence="7">The sequence shown here is derived from an EMBL/GenBank/DDBJ whole genome shotgun (WGS) entry which is preliminary data.</text>
</comment>
<dbReference type="PANTHER" id="PTHR11785">
    <property type="entry name" value="AMINO ACID TRANSPORTER"/>
    <property type="match status" value="1"/>
</dbReference>
<feature type="transmembrane region" description="Helical" evidence="6">
    <location>
        <begin position="218"/>
        <end position="236"/>
    </location>
</feature>
<feature type="compositionally biased region" description="Basic and acidic residues" evidence="5">
    <location>
        <begin position="655"/>
        <end position="673"/>
    </location>
</feature>
<gene>
    <name evidence="7" type="ORF">D0869_04718</name>
</gene>
<protein>
    <recommendedName>
        <fullName evidence="9">Amino acid permease/ SLC12A domain-containing protein</fullName>
    </recommendedName>
</protein>
<dbReference type="InterPro" id="IPR050598">
    <property type="entry name" value="AminoAcid_Transporter"/>
</dbReference>
<feature type="transmembrane region" description="Helical" evidence="6">
    <location>
        <begin position="534"/>
        <end position="552"/>
    </location>
</feature>
<proteinExistence type="predicted"/>
<feature type="transmembrane region" description="Helical" evidence="6">
    <location>
        <begin position="462"/>
        <end position="481"/>
    </location>
</feature>
<evidence type="ECO:0000256" key="1">
    <source>
        <dbReference type="ARBA" id="ARBA00004141"/>
    </source>
</evidence>
<feature type="transmembrane region" description="Helical" evidence="6">
    <location>
        <begin position="70"/>
        <end position="90"/>
    </location>
</feature>
<accession>A0A3M6X049</accession>
<feature type="transmembrane region" description="Helical" evidence="6">
    <location>
        <begin position="330"/>
        <end position="352"/>
    </location>
</feature>
<evidence type="ECO:0008006" key="9">
    <source>
        <dbReference type="Google" id="ProtNLM"/>
    </source>
</evidence>
<comment type="subcellular location">
    <subcellularLocation>
        <location evidence="1">Membrane</location>
        <topology evidence="1">Multi-pass membrane protein</topology>
    </subcellularLocation>
</comment>
<keyword evidence="2 6" id="KW-0812">Transmembrane</keyword>
<dbReference type="EMBL" id="QWIJ01000295">
    <property type="protein sequence ID" value="RMX84235.1"/>
    <property type="molecule type" value="Genomic_DNA"/>
</dbReference>
<dbReference type="AlphaFoldDB" id="A0A3M6X049"/>
<feature type="transmembrane region" description="Helical" evidence="6">
    <location>
        <begin position="248"/>
        <end position="270"/>
    </location>
</feature>
<feature type="transmembrane region" description="Helical" evidence="6">
    <location>
        <begin position="567"/>
        <end position="592"/>
    </location>
</feature>
<organism evidence="7 8">
    <name type="scientific">Hortaea werneckii</name>
    <name type="common">Black yeast</name>
    <name type="synonym">Cladosporium werneckii</name>
    <dbReference type="NCBI Taxonomy" id="91943"/>
    <lineage>
        <taxon>Eukaryota</taxon>
        <taxon>Fungi</taxon>
        <taxon>Dikarya</taxon>
        <taxon>Ascomycota</taxon>
        <taxon>Pezizomycotina</taxon>
        <taxon>Dothideomycetes</taxon>
        <taxon>Dothideomycetidae</taxon>
        <taxon>Mycosphaerellales</taxon>
        <taxon>Teratosphaeriaceae</taxon>
        <taxon>Hortaea</taxon>
    </lineage>
</organism>
<feature type="region of interest" description="Disordered" evidence="5">
    <location>
        <begin position="655"/>
        <end position="699"/>
    </location>
</feature>
<name>A0A3M6X049_HORWE</name>
<evidence type="ECO:0000256" key="4">
    <source>
        <dbReference type="ARBA" id="ARBA00023136"/>
    </source>
</evidence>
<dbReference type="GO" id="GO:0015179">
    <property type="term" value="F:L-amino acid transmembrane transporter activity"/>
    <property type="evidence" value="ECO:0007669"/>
    <property type="project" value="TreeGrafter"/>
</dbReference>
<evidence type="ECO:0000256" key="5">
    <source>
        <dbReference type="SAM" id="MobiDB-lite"/>
    </source>
</evidence>
<dbReference type="Gene3D" id="1.20.1740.10">
    <property type="entry name" value="Amino acid/polyamine transporter I"/>
    <property type="match status" value="1"/>
</dbReference>
<keyword evidence="3 6" id="KW-1133">Transmembrane helix</keyword>
<evidence type="ECO:0000256" key="3">
    <source>
        <dbReference type="ARBA" id="ARBA00022989"/>
    </source>
</evidence>
<dbReference type="GO" id="GO:0016020">
    <property type="term" value="C:membrane"/>
    <property type="evidence" value="ECO:0007669"/>
    <property type="project" value="UniProtKB-SubCell"/>
</dbReference>
<dbReference type="PANTHER" id="PTHR11785:SF382">
    <property type="entry name" value="LOW-AFFINITY METHIONINE PERMEASE"/>
    <property type="match status" value="1"/>
</dbReference>
<feature type="transmembrane region" description="Helical" evidence="6">
    <location>
        <begin position="393"/>
        <end position="411"/>
    </location>
</feature>
<evidence type="ECO:0000256" key="6">
    <source>
        <dbReference type="SAM" id="Phobius"/>
    </source>
</evidence>
<keyword evidence="4 6" id="KW-0472">Membrane</keyword>